<reference evidence="11" key="1">
    <citation type="submission" date="2020-12" db="EMBL/GenBank/DDBJ databases">
        <authorList>
            <person name="Iha C."/>
        </authorList>
    </citation>
    <scope>NUCLEOTIDE SEQUENCE</scope>
</reference>
<feature type="binding site" evidence="6">
    <location>
        <position position="464"/>
    </location>
    <ligand>
        <name>(S)-malate</name>
        <dbReference type="ChEBI" id="CHEBI:15589"/>
    </ligand>
</feature>
<feature type="domain" description="Malic enzyme NAD-binding" evidence="9">
    <location>
        <begin position="278"/>
        <end position="533"/>
    </location>
</feature>
<dbReference type="GO" id="GO:0006108">
    <property type="term" value="P:malate metabolic process"/>
    <property type="evidence" value="ECO:0007669"/>
    <property type="project" value="TreeGrafter"/>
</dbReference>
<dbReference type="OrthoDB" id="5365701at2759"/>
<dbReference type="GO" id="GO:0046872">
    <property type="term" value="F:metal ion binding"/>
    <property type="evidence" value="ECO:0007669"/>
    <property type="project" value="UniProtKB-KW"/>
</dbReference>
<dbReference type="FunFam" id="3.40.50.720:FF:000182">
    <property type="entry name" value="NAD-dependent malic enzyme"/>
    <property type="match status" value="1"/>
</dbReference>
<dbReference type="GO" id="GO:0051287">
    <property type="term" value="F:NAD binding"/>
    <property type="evidence" value="ECO:0007669"/>
    <property type="project" value="InterPro"/>
</dbReference>
<feature type="active site" description="Proton donor" evidence="5">
    <location>
        <position position="110"/>
    </location>
</feature>
<comment type="cofactor">
    <cofactor evidence="1">
        <name>Mn(2+)</name>
        <dbReference type="ChEBI" id="CHEBI:29035"/>
    </cofactor>
</comment>
<keyword evidence="4 8" id="KW-0560">Oxidoreductase</keyword>
<comment type="similarity">
    <text evidence="2 8">Belongs to the malic enzymes family.</text>
</comment>
<dbReference type="SUPFAM" id="SSF51735">
    <property type="entry name" value="NAD(P)-binding Rossmann-fold domains"/>
    <property type="match status" value="1"/>
</dbReference>
<organism evidence="11 12">
    <name type="scientific">Ostreobium quekettii</name>
    <dbReference type="NCBI Taxonomy" id="121088"/>
    <lineage>
        <taxon>Eukaryota</taxon>
        <taxon>Viridiplantae</taxon>
        <taxon>Chlorophyta</taxon>
        <taxon>core chlorophytes</taxon>
        <taxon>Ulvophyceae</taxon>
        <taxon>TCBD clade</taxon>
        <taxon>Bryopsidales</taxon>
        <taxon>Ostreobineae</taxon>
        <taxon>Ostreobiaceae</taxon>
        <taxon>Ostreobium</taxon>
    </lineage>
</organism>
<gene>
    <name evidence="11" type="ORF">OSTQU699_LOCUS6073</name>
</gene>
<feature type="binding site" evidence="7">
    <location>
        <position position="253"/>
    </location>
    <ligand>
        <name>a divalent metal cation</name>
        <dbReference type="ChEBI" id="CHEBI:60240"/>
    </ligand>
</feature>
<evidence type="ECO:0000256" key="4">
    <source>
        <dbReference type="ARBA" id="ARBA00023002"/>
    </source>
</evidence>
<comment type="cofactor">
    <cofactor evidence="7">
        <name>Mg(2+)</name>
        <dbReference type="ChEBI" id="CHEBI:18420"/>
    </cofactor>
    <cofactor evidence="7">
        <name>Mn(2+)</name>
        <dbReference type="ChEBI" id="CHEBI:29035"/>
    </cofactor>
    <text evidence="7">Divalent metal cations. Prefers magnesium or manganese.</text>
</comment>
<dbReference type="PANTHER" id="PTHR23406:SF32">
    <property type="entry name" value="NADP-DEPENDENT MALIC ENZYME"/>
    <property type="match status" value="1"/>
</dbReference>
<dbReference type="InterPro" id="IPR015884">
    <property type="entry name" value="Malic_enzyme_CS"/>
</dbReference>
<feature type="active site" description="Proton acceptor" evidence="5">
    <location>
        <position position="182"/>
    </location>
</feature>
<dbReference type="PROSITE" id="PS00331">
    <property type="entry name" value="MALIC_ENZYMES"/>
    <property type="match status" value="1"/>
</dbReference>
<evidence type="ECO:0000256" key="8">
    <source>
        <dbReference type="RuleBase" id="RU003426"/>
    </source>
</evidence>
<dbReference type="Pfam" id="PF00390">
    <property type="entry name" value="malic"/>
    <property type="match status" value="1"/>
</dbReference>
<dbReference type="GO" id="GO:0004471">
    <property type="term" value="F:malate dehydrogenase (decarboxylating) (NAD+) activity"/>
    <property type="evidence" value="ECO:0007669"/>
    <property type="project" value="TreeGrafter"/>
</dbReference>
<protein>
    <recommendedName>
        <fullName evidence="8">Malic enzyme</fullName>
    </recommendedName>
</protein>
<feature type="binding site" evidence="6">
    <location>
        <position position="420"/>
    </location>
    <ligand>
        <name>(S)-malate</name>
        <dbReference type="ChEBI" id="CHEBI:15589"/>
    </ligand>
</feature>
<feature type="binding site" evidence="7">
    <location>
        <position position="254"/>
    </location>
    <ligand>
        <name>a divalent metal cation</name>
        <dbReference type="ChEBI" id="CHEBI:60240"/>
    </ligand>
</feature>
<dbReference type="NCBIfam" id="NF010052">
    <property type="entry name" value="PRK13529.1"/>
    <property type="match status" value="1"/>
</dbReference>
<comment type="caution">
    <text evidence="11">The sequence shown here is derived from an EMBL/GenBank/DDBJ whole genome shotgun (WGS) entry which is preliminary data.</text>
</comment>
<dbReference type="InterPro" id="IPR012302">
    <property type="entry name" value="Malic_NAD-bd"/>
</dbReference>
<dbReference type="PANTHER" id="PTHR23406">
    <property type="entry name" value="MALIC ENZYME-RELATED"/>
    <property type="match status" value="1"/>
</dbReference>
<proteinExistence type="inferred from homology"/>
<sequence length="563" mass="61542">MADGPGEGAARTASMVACDQNGSAPLIWNPVLNRGTRFSRNERLVKNLLGLIPPAVESLELQAERVMSQLREASKDIDKYTILNDLATANLSLFYKVLVDNLVDLLPIVYTPTVGQGCMEYGRLFRSPLGMYFSGFDDKGRFREMLDNWYSDEVDIIVVTDGGRILGLGDLGTNGMGISVGKISLYVAGAGFHPERALPVTLDCGTDRKEMLEDKFYLGKKVPRLRGDAHMEVVEEFCLAVKEKWPNCLVQFEDFQTERAFAILDRMRDRMLCFNDDIQGTGAVVLSGFINGMRVQKTDLSDARVVFYGAGSSACGVAGMIAKLIETEAKVSSQEAFKAVYLVDSKGLITNTRGDKLAPHKVPFARTDGTPNMTSLVDIIAHVKPHALFGLSGSGPSFDKGVIEEVCKYCARPLIFPLSNPTSKAEITAENAIHWSKGKAIFAAGSPFPEVEYEGKTYKPGQANNVFIFPGVGFGAVNVKATKVTDEMLVAAAKALAKSVFPEELERGQIYPEIQDLRKICVKIAAEVGKCAMEQGVARLDRKPFNMAAHMLSRMWTAGVDDE</sequence>
<dbReference type="InterPro" id="IPR012301">
    <property type="entry name" value="Malic_N_dom"/>
</dbReference>
<evidence type="ECO:0000256" key="3">
    <source>
        <dbReference type="ARBA" id="ARBA00022723"/>
    </source>
</evidence>
<evidence type="ECO:0000259" key="10">
    <source>
        <dbReference type="SMART" id="SM01274"/>
    </source>
</evidence>
<evidence type="ECO:0000313" key="11">
    <source>
        <dbReference type="EMBL" id="CAD7700714.1"/>
    </source>
</evidence>
<feature type="binding site" evidence="6">
    <location>
        <position position="164"/>
    </location>
    <ligand>
        <name>(S)-malate</name>
        <dbReference type="ChEBI" id="CHEBI:15589"/>
    </ligand>
</feature>
<dbReference type="Gene3D" id="3.40.50.720">
    <property type="entry name" value="NAD(P)-binding Rossmann-like Domain"/>
    <property type="match status" value="1"/>
</dbReference>
<keyword evidence="3 7" id="KW-0479">Metal-binding</keyword>
<dbReference type="InterPro" id="IPR001891">
    <property type="entry name" value="Malic_OxRdtase"/>
</dbReference>
<dbReference type="EMBL" id="CAJHUC010001325">
    <property type="protein sequence ID" value="CAD7700714.1"/>
    <property type="molecule type" value="Genomic_DNA"/>
</dbReference>
<dbReference type="AlphaFoldDB" id="A0A8S1J0M5"/>
<evidence type="ECO:0000256" key="7">
    <source>
        <dbReference type="PIRSR" id="PIRSR000106-3"/>
    </source>
</evidence>
<feature type="domain" description="Malic enzyme N-terminal" evidence="10">
    <location>
        <begin position="87"/>
        <end position="268"/>
    </location>
</feature>
<dbReference type="SUPFAM" id="SSF53223">
    <property type="entry name" value="Aminoacid dehydrogenase-like, N-terminal domain"/>
    <property type="match status" value="1"/>
</dbReference>
<accession>A0A8S1J0M5</accession>
<dbReference type="PIRSF" id="PIRSF000106">
    <property type="entry name" value="ME"/>
    <property type="match status" value="1"/>
</dbReference>
<evidence type="ECO:0000256" key="2">
    <source>
        <dbReference type="ARBA" id="ARBA00008785"/>
    </source>
</evidence>
<dbReference type="InterPro" id="IPR036291">
    <property type="entry name" value="NAD(P)-bd_dom_sf"/>
</dbReference>
<dbReference type="InterPro" id="IPR046346">
    <property type="entry name" value="Aminoacid_DH-like_N_sf"/>
</dbReference>
<evidence type="ECO:0000256" key="6">
    <source>
        <dbReference type="PIRSR" id="PIRSR000106-2"/>
    </source>
</evidence>
<dbReference type="SMART" id="SM01274">
    <property type="entry name" value="malic"/>
    <property type="match status" value="1"/>
</dbReference>
<name>A0A8S1J0M5_9CHLO</name>
<feature type="binding site" evidence="7">
    <location>
        <position position="277"/>
    </location>
    <ligand>
        <name>a divalent metal cation</name>
        <dbReference type="ChEBI" id="CHEBI:60240"/>
    </ligand>
</feature>
<evidence type="ECO:0000256" key="1">
    <source>
        <dbReference type="ARBA" id="ARBA00001936"/>
    </source>
</evidence>
<keyword evidence="12" id="KW-1185">Reference proteome</keyword>
<dbReference type="PRINTS" id="PR00072">
    <property type="entry name" value="MALOXRDTASE"/>
</dbReference>
<dbReference type="Proteomes" id="UP000708148">
    <property type="component" value="Unassembled WGS sequence"/>
</dbReference>
<dbReference type="InterPro" id="IPR037062">
    <property type="entry name" value="Malic_N_dom_sf"/>
</dbReference>
<dbReference type="Gene3D" id="3.40.50.10380">
    <property type="entry name" value="Malic enzyme, N-terminal domain"/>
    <property type="match status" value="1"/>
</dbReference>
<dbReference type="GO" id="GO:0005739">
    <property type="term" value="C:mitochondrion"/>
    <property type="evidence" value="ECO:0007669"/>
    <property type="project" value="TreeGrafter"/>
</dbReference>
<dbReference type="SMART" id="SM00919">
    <property type="entry name" value="Malic_M"/>
    <property type="match status" value="1"/>
</dbReference>
<dbReference type="Pfam" id="PF03949">
    <property type="entry name" value="Malic_M"/>
    <property type="match status" value="1"/>
</dbReference>
<evidence type="ECO:0000256" key="5">
    <source>
        <dbReference type="PIRSR" id="PIRSR000106-1"/>
    </source>
</evidence>
<evidence type="ECO:0000313" key="12">
    <source>
        <dbReference type="Proteomes" id="UP000708148"/>
    </source>
</evidence>
<evidence type="ECO:0000259" key="9">
    <source>
        <dbReference type="SMART" id="SM00919"/>
    </source>
</evidence>